<feature type="transmembrane region" description="Helical" evidence="1">
    <location>
        <begin position="111"/>
        <end position="129"/>
    </location>
</feature>
<feature type="transmembrane region" description="Helical" evidence="1">
    <location>
        <begin position="196"/>
        <end position="219"/>
    </location>
</feature>
<keyword evidence="3" id="KW-1185">Reference proteome</keyword>
<sequence length="460" mass="48830">MFSPRRVSWTVAAVLFTAYSTLSLERHRRMESTGYDLGIFEQAVRGYAHFRAPVSDYKGPGFNVLGDHFHPILAVIAPLYRLAPSPVTLLVVQAALLALSAVLVTRLGAEWYGVRAGACVGFGYGLAWGIQQAVVFDFHEVAFAVPLAARCAVLLALHRERAAAAWSLPLLLVKEDQALIVAAIGVLVFCRGERKVGALLVVIAVAAAALTTLVIIPAFNPSHSYAYFGVAEPGPANPILRLIEPVTTKASTVLALLAPTLFLCLRSPLALIAVPTLAARFWAANPLLWEPRFHYSAVLVPVLFAAALDGLRLLRASRLPQRLTGAVQAAVPVLVLAAGLVPTVIGSQPLGRLAHASYGHVPSRVAAARRVLAIIPDGAAVAASNRLAPQLTGRCRVFRVVPVMLALRPEWAVAAPPGPAPTPLNGEGATIKRLALWGYRPVASGGGIVLYRLQNPARTA</sequence>
<keyword evidence="1" id="KW-1133">Transmembrane helix</keyword>
<protein>
    <submittedName>
        <fullName evidence="2">DUF2079 domain-containing protein</fullName>
    </submittedName>
</protein>
<name>A0ABW2CBZ4_9ACTN</name>
<gene>
    <name evidence="2" type="ORF">ACFQKB_04470</name>
</gene>
<organism evidence="2 3">
    <name type="scientific">Actinomadura yumaensis</name>
    <dbReference type="NCBI Taxonomy" id="111807"/>
    <lineage>
        <taxon>Bacteria</taxon>
        <taxon>Bacillati</taxon>
        <taxon>Actinomycetota</taxon>
        <taxon>Actinomycetes</taxon>
        <taxon>Streptosporangiales</taxon>
        <taxon>Thermomonosporaceae</taxon>
        <taxon>Actinomadura</taxon>
    </lineage>
</organism>
<dbReference type="RefSeq" id="WP_160823719.1">
    <property type="nucleotide sequence ID" value="NZ_JBHSXE010000001.1"/>
</dbReference>
<feature type="transmembrane region" description="Helical" evidence="1">
    <location>
        <begin position="164"/>
        <end position="189"/>
    </location>
</feature>
<keyword evidence="1" id="KW-0472">Membrane</keyword>
<dbReference type="InterPro" id="IPR018650">
    <property type="entry name" value="STSV1_Orf64"/>
</dbReference>
<dbReference type="EMBL" id="JBHSXS010000002">
    <property type="protein sequence ID" value="MFC6879014.1"/>
    <property type="molecule type" value="Genomic_DNA"/>
</dbReference>
<comment type="caution">
    <text evidence="2">The sequence shown here is derived from an EMBL/GenBank/DDBJ whole genome shotgun (WGS) entry which is preliminary data.</text>
</comment>
<accession>A0ABW2CBZ4</accession>
<dbReference type="Pfam" id="PF09852">
    <property type="entry name" value="DUF2079"/>
    <property type="match status" value="1"/>
</dbReference>
<reference evidence="3" key="1">
    <citation type="journal article" date="2019" name="Int. J. Syst. Evol. Microbiol.">
        <title>The Global Catalogue of Microorganisms (GCM) 10K type strain sequencing project: providing services to taxonomists for standard genome sequencing and annotation.</title>
        <authorList>
            <consortium name="The Broad Institute Genomics Platform"/>
            <consortium name="The Broad Institute Genome Sequencing Center for Infectious Disease"/>
            <person name="Wu L."/>
            <person name="Ma J."/>
        </authorList>
    </citation>
    <scope>NUCLEOTIDE SEQUENCE [LARGE SCALE GENOMIC DNA]</scope>
    <source>
        <strain evidence="3">JCM 3369</strain>
    </source>
</reference>
<feature type="transmembrane region" description="Helical" evidence="1">
    <location>
        <begin position="326"/>
        <end position="345"/>
    </location>
</feature>
<feature type="transmembrane region" description="Helical" evidence="1">
    <location>
        <begin position="6"/>
        <end position="24"/>
    </location>
</feature>
<feature type="transmembrane region" description="Helical" evidence="1">
    <location>
        <begin position="87"/>
        <end position="105"/>
    </location>
</feature>
<keyword evidence="1" id="KW-0812">Transmembrane</keyword>
<evidence type="ECO:0000313" key="2">
    <source>
        <dbReference type="EMBL" id="MFC6879014.1"/>
    </source>
</evidence>
<feature type="transmembrane region" description="Helical" evidence="1">
    <location>
        <begin position="295"/>
        <end position="314"/>
    </location>
</feature>
<proteinExistence type="predicted"/>
<evidence type="ECO:0000256" key="1">
    <source>
        <dbReference type="SAM" id="Phobius"/>
    </source>
</evidence>
<evidence type="ECO:0000313" key="3">
    <source>
        <dbReference type="Proteomes" id="UP001596380"/>
    </source>
</evidence>
<dbReference type="Proteomes" id="UP001596380">
    <property type="component" value="Unassembled WGS sequence"/>
</dbReference>